<dbReference type="SMART" id="SM00320">
    <property type="entry name" value="WD40"/>
    <property type="match status" value="2"/>
</dbReference>
<evidence type="ECO:0000256" key="2">
    <source>
        <dbReference type="ARBA" id="ARBA00022737"/>
    </source>
</evidence>
<protein>
    <submittedName>
        <fullName evidence="7">Uncharacterized protein</fullName>
    </submittedName>
</protein>
<evidence type="ECO:0000256" key="3">
    <source>
        <dbReference type="PROSITE-ProRule" id="PRU00221"/>
    </source>
</evidence>
<keyword evidence="8" id="KW-1185">Reference proteome</keyword>
<keyword evidence="1 3" id="KW-0853">WD repeat</keyword>
<evidence type="ECO:0000259" key="6">
    <source>
        <dbReference type="PROSITE" id="PS51783"/>
    </source>
</evidence>
<name>A0A9W7EY53_9STRA</name>
<dbReference type="InterPro" id="IPR001680">
    <property type="entry name" value="WD40_rpt"/>
</dbReference>
<feature type="region of interest" description="Disordered" evidence="4">
    <location>
        <begin position="633"/>
        <end position="653"/>
    </location>
</feature>
<evidence type="ECO:0000256" key="4">
    <source>
        <dbReference type="SAM" id="MobiDB-lite"/>
    </source>
</evidence>
<dbReference type="PANTHER" id="PTHR46108:SF4">
    <property type="entry name" value="BLUE CHEESE"/>
    <property type="match status" value="1"/>
</dbReference>
<feature type="compositionally biased region" description="Polar residues" evidence="4">
    <location>
        <begin position="2427"/>
        <end position="2443"/>
    </location>
</feature>
<dbReference type="SUPFAM" id="SSF81837">
    <property type="entry name" value="BEACH domain"/>
    <property type="match status" value="1"/>
</dbReference>
<feature type="compositionally biased region" description="Basic and acidic residues" evidence="4">
    <location>
        <begin position="2597"/>
        <end position="2606"/>
    </location>
</feature>
<feature type="repeat" description="WD" evidence="3">
    <location>
        <begin position="3136"/>
        <end position="3168"/>
    </location>
</feature>
<dbReference type="Pfam" id="PF14844">
    <property type="entry name" value="PH_BEACH"/>
    <property type="match status" value="1"/>
</dbReference>
<feature type="region of interest" description="Disordered" evidence="4">
    <location>
        <begin position="1577"/>
        <end position="1608"/>
    </location>
</feature>
<dbReference type="FunFam" id="1.10.1540.10:FF:000001">
    <property type="entry name" value="neurobeachin isoform X1"/>
    <property type="match status" value="1"/>
</dbReference>
<dbReference type="EMBL" id="BRXX01000178">
    <property type="protein sequence ID" value="GMH96093.1"/>
    <property type="molecule type" value="Genomic_DNA"/>
</dbReference>
<feature type="repeat" description="WD" evidence="3">
    <location>
        <begin position="3184"/>
        <end position="3218"/>
    </location>
</feature>
<feature type="compositionally biased region" description="Polar residues" evidence="4">
    <location>
        <begin position="10"/>
        <end position="20"/>
    </location>
</feature>
<dbReference type="InterPro" id="IPR036322">
    <property type="entry name" value="WD40_repeat_dom_sf"/>
</dbReference>
<evidence type="ECO:0000259" key="5">
    <source>
        <dbReference type="PROSITE" id="PS50197"/>
    </source>
</evidence>
<keyword evidence="2" id="KW-0677">Repeat</keyword>
<dbReference type="Pfam" id="PF02138">
    <property type="entry name" value="Beach"/>
    <property type="match status" value="1"/>
</dbReference>
<feature type="domain" description="BEACH" evidence="5">
    <location>
        <begin position="2718"/>
        <end position="3014"/>
    </location>
</feature>
<dbReference type="Gene3D" id="2.130.10.10">
    <property type="entry name" value="YVTN repeat-like/Quinoprotein amine dehydrogenase"/>
    <property type="match status" value="1"/>
</dbReference>
<dbReference type="PROSITE" id="PS50082">
    <property type="entry name" value="WD_REPEATS_2"/>
    <property type="match status" value="2"/>
</dbReference>
<dbReference type="CDD" id="cd06071">
    <property type="entry name" value="Beach"/>
    <property type="match status" value="1"/>
</dbReference>
<evidence type="ECO:0000256" key="1">
    <source>
        <dbReference type="ARBA" id="ARBA00022574"/>
    </source>
</evidence>
<reference evidence="8" key="1">
    <citation type="journal article" date="2023" name="Commun. Biol.">
        <title>Genome analysis of Parmales, the sister group of diatoms, reveals the evolutionary specialization of diatoms from phago-mixotrophs to photoautotrophs.</title>
        <authorList>
            <person name="Ban H."/>
            <person name="Sato S."/>
            <person name="Yoshikawa S."/>
            <person name="Yamada K."/>
            <person name="Nakamura Y."/>
            <person name="Ichinomiya M."/>
            <person name="Sato N."/>
            <person name="Blanc-Mathieu R."/>
            <person name="Endo H."/>
            <person name="Kuwata A."/>
            <person name="Ogata H."/>
        </authorList>
    </citation>
    <scope>NUCLEOTIDE SEQUENCE [LARGE SCALE GENOMIC DNA]</scope>
    <source>
        <strain evidence="8">NIES 3699</strain>
    </source>
</reference>
<dbReference type="SUPFAM" id="SSF50729">
    <property type="entry name" value="PH domain-like"/>
    <property type="match status" value="1"/>
</dbReference>
<proteinExistence type="predicted"/>
<evidence type="ECO:0000313" key="7">
    <source>
        <dbReference type="EMBL" id="GMH96093.1"/>
    </source>
</evidence>
<dbReference type="PROSITE" id="PS50197">
    <property type="entry name" value="BEACH"/>
    <property type="match status" value="1"/>
</dbReference>
<organism evidence="7 8">
    <name type="scientific">Triparma verrucosa</name>
    <dbReference type="NCBI Taxonomy" id="1606542"/>
    <lineage>
        <taxon>Eukaryota</taxon>
        <taxon>Sar</taxon>
        <taxon>Stramenopiles</taxon>
        <taxon>Ochrophyta</taxon>
        <taxon>Bolidophyceae</taxon>
        <taxon>Parmales</taxon>
        <taxon>Triparmaceae</taxon>
        <taxon>Triparma</taxon>
    </lineage>
</organism>
<dbReference type="InterPro" id="IPR023362">
    <property type="entry name" value="PH-BEACH_dom"/>
</dbReference>
<feature type="compositionally biased region" description="Low complexity" evidence="4">
    <location>
        <begin position="644"/>
        <end position="653"/>
    </location>
</feature>
<evidence type="ECO:0000313" key="8">
    <source>
        <dbReference type="Proteomes" id="UP001165160"/>
    </source>
</evidence>
<dbReference type="SUPFAM" id="SSF50978">
    <property type="entry name" value="WD40 repeat-like"/>
    <property type="match status" value="1"/>
</dbReference>
<comment type="caution">
    <text evidence="7">The sequence shown here is derived from an EMBL/GenBank/DDBJ whole genome shotgun (WGS) entry which is preliminary data.</text>
</comment>
<dbReference type="Proteomes" id="UP001165160">
    <property type="component" value="Unassembled WGS sequence"/>
</dbReference>
<feature type="region of interest" description="Disordered" evidence="4">
    <location>
        <begin position="1"/>
        <end position="43"/>
    </location>
</feature>
<gene>
    <name evidence="7" type="ORF">TrVE_jg13692</name>
</gene>
<dbReference type="SUPFAM" id="SSF49899">
    <property type="entry name" value="Concanavalin A-like lectins/glucanases"/>
    <property type="match status" value="1"/>
</dbReference>
<dbReference type="InterPro" id="IPR015943">
    <property type="entry name" value="WD40/YVTN_repeat-like_dom_sf"/>
</dbReference>
<feature type="region of interest" description="Disordered" evidence="4">
    <location>
        <begin position="489"/>
        <end position="509"/>
    </location>
</feature>
<feature type="compositionally biased region" description="Acidic residues" evidence="4">
    <location>
        <begin position="2403"/>
        <end position="2426"/>
    </location>
</feature>
<dbReference type="PROSITE" id="PS50294">
    <property type="entry name" value="WD_REPEATS_REGION"/>
    <property type="match status" value="2"/>
</dbReference>
<accession>A0A9W7EY53</accession>
<dbReference type="InterPro" id="IPR011993">
    <property type="entry name" value="PH-like_dom_sf"/>
</dbReference>
<dbReference type="SMART" id="SM01026">
    <property type="entry name" value="Beach"/>
    <property type="match status" value="1"/>
</dbReference>
<dbReference type="InterPro" id="IPR000409">
    <property type="entry name" value="BEACH_dom"/>
</dbReference>
<feature type="compositionally biased region" description="Polar residues" evidence="4">
    <location>
        <begin position="633"/>
        <end position="643"/>
    </location>
</feature>
<dbReference type="PANTHER" id="PTHR46108">
    <property type="entry name" value="BLUE CHEESE"/>
    <property type="match status" value="1"/>
</dbReference>
<feature type="compositionally biased region" description="Acidic residues" evidence="4">
    <location>
        <begin position="2485"/>
        <end position="2496"/>
    </location>
</feature>
<dbReference type="Pfam" id="PF00400">
    <property type="entry name" value="WD40"/>
    <property type="match status" value="2"/>
</dbReference>
<feature type="region of interest" description="Disordered" evidence="4">
    <location>
        <begin position="2395"/>
        <end position="2496"/>
    </location>
</feature>
<sequence>MRGFFKGITSGLTRSNSNSPDGFVRDFGRSNSSTPPPSPSPTREIERLIPRAVSPPPVPTLPPLTAAESNLVHNASSTFALSVQQIVLSAREVGSSSNWKTRLIKLIDEGVEELSAYKGRPRFNQKCVETDLPPNLVHCLRLLRVIEMQGSTPETSTENATLQITSLLTSLCADTSVGEVLRPHLFGLFALPGASYPSSSTHIPLSASNVIKTISQNCLSRSLVFYLHDRRVVHHMVEDIKELIKYPIDESSPPVSPKSGSTIETLTGEEAEKEGLWIIALSSLISLMSNSTPHDSDCHLLNDFSTSSGYDVLTYAIKNSTGKNAAASLELLSKLISMNSSSEAKNEEALGVLAKLARGCTPMLEGKRTSYDRAREASKIAMRRFQGEDEDDDKVVKNNEPFCTEILILTLNLFSNNSANYASIEPKYGILELFLTAYPTFTDPSLKIFVLKTLEFVCTGISNVSPGPSLQVAMEVFVAANLTVLADAAEGSDDDDSEEEESTPRKSLQNRTIHNPLTIDVQMITTTILKLLEFDSGFSVLLIQQNFLDQYIYQIFSKISIGATSGARHNLLDAVAPSVLGVMNQLLRHRKGADIFCELFFASLLQQPIKFLKQEVATLALTSLEEVAISINSKDNNSPSSPRATAPNQAPAATANPQLDTIISSLIELCHSLMQSKSGSHQKRQWHVYQTLVNITLSVPSSTTMFLSNSGFEAGMCSLARLASTFSTTATHDDDFTVLSSTLHLFAAVMSSDLNARSYFNTNITYANLASTIEATGIFENPTLATPAMTIIFDMVIKPVDPKSVYSPQSPASYEEKFQALVDAPPHPPPQLSNADAIKILFHLTPHITSQLAHSTLAILIKLTSSPQIHQSLSSANLVHTLTNDFDHILSSPTHPLQKFFFKILNNLSSSHMTCADFKSLMTCIASPCLADSNGKLELPIIWSSTEPHQEPSLVSHRVDNAEKFTSRLDNLCEIAASSDSVPYTTLGSIPPSPAFPPNPLASEFVSSDSSYLHIESLCRPASSRISRNPLEKQREQVTAFPSSSGFSFSCWLSTPTLLTPTSPPLPILTISSGSEHVSLTYDKNSFNVTTSTTPTTPLTANPTPLKTQTWHHISFSYTPPKRLLSKKATVSIHVDALSSPETTIYNVQFPSLESTQCFLGYPHPASHETAETSSKFYLGPCIFTNAALSTLDVTCMFVSGPSCTSPHWGEEPLLQSLPAIRTNLLHRLHEIAPNITQALAQRSISRMNFKTLQLPYDDLIFAFNAHAAAPNKQTLHNVASLSSICASSASICWNNMLTAPRNFAENAHRVGSSVIFLPLVSASQTTSMIASALRLIGATLKNHVANREAMQAGQGYKMLALLLRQKKHLLDQTVLNECFSIAIAKFDPSDLSQNADFLFADWDALKFLLLNHQVWDVKNPSTLLSQLAALNSLVSTSCRNCSFNARGLYHVQIVDWAVHLMVEAISMYNSTNNKWHITPPSIALAAIGADSQDDFLLSCKTLLKRILSNYLDKKKDLQHIAETLVYTLTVHNTNITNNNTNFTSKTLTPAGLVRVYLLRLLLELVLEGVEHLEKTTAASSPTSDSGSNKLTDMFRNKRRSTTTTQQPGSEARLFLEAFASTLTPTWFVCMLEGCDDAASSSLTFRLLTLLLQSCPTFAAKFSVTGGFKTLVMSVPKFSTSPCIILPMLATLLNIKIHRLPYLPSLDPDQLIVLFDSVIDDTIDSTLLKYQTTGLCNLLSECVGRNIQLSSSSNPDVDEEEMALAKHNNNAILKLLAHVHSSSNLAYSHFKQFSREMEFLEPLVQALFVCSDVVEKASMPPGRRVYSESTGGKLDLTSKIEEDYVPASAAPSKVNRKASFERRVSASKTLIAHRKGSTITQRNISDDVGERFAGEEGKNILDLLSLVIHNAFVEDSRAETLQTLIQAFPAHATDEQVFSYYDVILHSLNETLTNLGSSLDDAQTLTNLVTFGTCLLTNILSGLFAHDAVYDALVFTVEALKICQSTKANRTLGTEKQNQLVSSAVRIAQNTAIAVLRRCDQHWGPDLGPDVEQATSLVVENLQLLLMRLNMSGSAKVQTDINGFASSVLNLDSATADKIFTVCLLSVQLPLLNDSSTVQQNACTTIATLLTVRKGLCMEMFNLGASLNGDDGNALGIKIQENEIYNGFSLLLNTAARRNSNVGAVLGKNAAFFEWLTDNSSGIELTFDLIREMSEKYFPDKPMNPSNFILQLQKEKVSSMGGGRHQHSDIMFKGIERGERVAIAEQNTIDNHDVWKKRGFDDLTSGAMEWKKFLRQVKGELGVWERNMEEEKVRWKLDLSEGPERTRKKMLRNWEFYEVYNVEEEEKEEGSTDKNNLKRSGSKSELHILPGLQVESSGSVEATAEIVKMMNLKAGKSKKNVSGEEEEYGGEEGVEVINGQEDDDESSVASSNVDKSLSPSPEQQPRVRLDSELSEEEEEEEEDGEGGREDEDPSKTKTKKAGDGAENESKEDEEVVEETKASTFELLRGLVQPNDLPDKRSSTAKVCYNVSRCTGLEVKKTLLLCCKRSVYFIDGFELTEGDGLEGTIERVAEEESKFDVQLRRASSIDMSGALPESDTKGGDTGKRASKRNSRFPAPTQPLDAGHLDSAEKGKDSVTFQHRCQRIPFDEIYAVYKRRYQLRQIALEFFDSNHSSILVAFATCQDRDNLLQQILKTPLPNSVFNSNKQMLASGSGINYKKFMGSLRSKITNRWCAGRMSNFEYLMFLNMFAGRTYNDLTQYPVFPWVLSDYTSEEIDLNDPSVYRDLSKPMGALGESRAEQFRERFEALAAYSNGVDDPPPFHYGTHYSCSGYVLYYLMRLEPYSRLALALQGGRFDKADRLFRSVSSSWRSASEENLQDVRELIPEFFYLPEFLSNSNYFDFGNTQAGVPVHDVKLPPWAKGDPQKFVMINRMALESEHVSKNLHKWIDLIFGYKQRGREAVAAQNTYVHLSYEGNVDVDSITDPLEREATIAQIHNFGQTPSRLERKPHPSRAVPQAVEFKEGGVIDVDFGAINHLAALTPPLMIVGAPHRSYLRTIEWGVVKIGNDTIRGDRSVGDITMVKNNVVSVGAGCYLLPPHYMKYVRFGGPTFGLSLHVSVVTPRHRELDRCVAVHDNLHLDYVTCVGATSNGGIIVTGCRDSTIRVWKASKNVHSRHIHLKATLVGHSSPITAVHVISTYGLIVSGDAQGRVILWDLKRLCFLRCLLPGSDEEVGNLGRMNGVTAVSGNCNTGNICVLVNGEMFMFEVNGKVVARQGTGGVGGGVGEGGGGEGGTFKTPVMKRSKSASNFPLATMLTSTNCPSWMTLGVVAVTGHTNGDVILWGVDWNINEFVPLHYVPDRVHSCEITSLKVLGKTYFSGGGIGGGASGGGGAGGGGGGGGGGASGAVGAASGAVLGGLGVGNGGIVEDCLLVGDRSGKTSLCKVLRLDSLSNNDLAEIMRVGERRLEGVGGGVFGHGGGSEGRQEF</sequence>
<dbReference type="InterPro" id="IPR051944">
    <property type="entry name" value="BEACH_domain_protein"/>
</dbReference>
<dbReference type="PROSITE" id="PS51783">
    <property type="entry name" value="PH_BEACH"/>
    <property type="match status" value="1"/>
</dbReference>
<dbReference type="InterPro" id="IPR013320">
    <property type="entry name" value="ConA-like_dom_sf"/>
</dbReference>
<feature type="region of interest" description="Disordered" evidence="4">
    <location>
        <begin position="2589"/>
        <end position="2628"/>
    </location>
</feature>
<dbReference type="Gene3D" id="2.30.29.30">
    <property type="entry name" value="Pleckstrin-homology domain (PH domain)/Phosphotyrosine-binding domain (PTB)"/>
    <property type="match status" value="1"/>
</dbReference>
<feature type="compositionally biased region" description="Acidic residues" evidence="4">
    <location>
        <begin position="2452"/>
        <end position="2472"/>
    </location>
</feature>
<dbReference type="InterPro" id="IPR036372">
    <property type="entry name" value="BEACH_dom_sf"/>
</dbReference>
<feature type="compositionally biased region" description="Polar residues" evidence="4">
    <location>
        <begin position="1577"/>
        <end position="1591"/>
    </location>
</feature>
<feature type="domain" description="BEACH-type PH" evidence="6">
    <location>
        <begin position="2519"/>
        <end position="2694"/>
    </location>
</feature>
<feature type="compositionally biased region" description="Acidic residues" evidence="4">
    <location>
        <begin position="490"/>
        <end position="501"/>
    </location>
</feature>
<dbReference type="Gene3D" id="1.10.1540.10">
    <property type="entry name" value="BEACH domain"/>
    <property type="match status" value="1"/>
</dbReference>